<dbReference type="InterPro" id="IPR025645">
    <property type="entry name" value="DUF4349"/>
</dbReference>
<dbReference type="OrthoDB" id="651340at2"/>
<protein>
    <submittedName>
        <fullName evidence="4">DUF4349 domain-containing protein</fullName>
    </submittedName>
</protein>
<dbReference type="Pfam" id="PF14257">
    <property type="entry name" value="DUF4349"/>
    <property type="match status" value="1"/>
</dbReference>
<feature type="transmembrane region" description="Helical" evidence="2">
    <location>
        <begin position="260"/>
        <end position="282"/>
    </location>
</feature>
<keyword evidence="2" id="KW-1133">Transmembrane helix</keyword>
<sequence>MTNLKGKFWKVGRWYGAIFIVLLAFRLLYGYVGTSTGRGDDYSDDFFSSIENLRRNYASEKFAPEKIALKKDVAASASIASNQKFEKTASVKSKTSEFGQDEKLVKAKTLAYKAIIQYEQNLGQKGNRQIHLLIGVPPAMFDKFYQEIQQIGSVKATEITKVDKTNEYRQLNAKKVSIEKTLQSLNELKSKGGQIADFVSLNDKILEIEEKLQELGVELGNFDAENEFCTVKFSLYEGATEKSISFIHRLKVTLEWTIKYFAILVFASLGLSVTIFVLLLIADKLKLLTAITNNLPQE</sequence>
<feature type="transmembrane region" description="Helical" evidence="2">
    <location>
        <begin position="12"/>
        <end position="32"/>
    </location>
</feature>
<dbReference type="AlphaFoldDB" id="A0A558C2F3"/>
<evidence type="ECO:0000256" key="2">
    <source>
        <dbReference type="SAM" id="Phobius"/>
    </source>
</evidence>
<dbReference type="RefSeq" id="WP_144843529.1">
    <property type="nucleotide sequence ID" value="NZ_VMRJ01000001.1"/>
</dbReference>
<keyword evidence="2" id="KW-0812">Transmembrane</keyword>
<comment type="caution">
    <text evidence="4">The sequence shown here is derived from an EMBL/GenBank/DDBJ whole genome shotgun (WGS) entry which is preliminary data.</text>
</comment>
<evidence type="ECO:0000256" key="1">
    <source>
        <dbReference type="SAM" id="Coils"/>
    </source>
</evidence>
<dbReference type="Proteomes" id="UP000317624">
    <property type="component" value="Unassembled WGS sequence"/>
</dbReference>
<accession>A0A558C2F3</accession>
<dbReference type="EMBL" id="VMRJ01000001">
    <property type="protein sequence ID" value="TVT42867.1"/>
    <property type="molecule type" value="Genomic_DNA"/>
</dbReference>
<feature type="domain" description="DUF4349" evidence="3">
    <location>
        <begin position="84"/>
        <end position="279"/>
    </location>
</feature>
<feature type="coiled-coil region" evidence="1">
    <location>
        <begin position="168"/>
        <end position="218"/>
    </location>
</feature>
<evidence type="ECO:0000259" key="3">
    <source>
        <dbReference type="Pfam" id="PF14257"/>
    </source>
</evidence>
<proteinExistence type="predicted"/>
<reference evidence="4 5" key="1">
    <citation type="submission" date="2019-07" db="EMBL/GenBank/DDBJ databases">
        <title>Hymenobacter sp. straun FUR1 Genome sequencing and assembly.</title>
        <authorList>
            <person name="Chhetri G."/>
        </authorList>
    </citation>
    <scope>NUCLEOTIDE SEQUENCE [LARGE SCALE GENOMIC DNA]</scope>
    <source>
        <strain evidence="4 5">Fur1</strain>
    </source>
</reference>
<name>A0A558C2F3_9BACT</name>
<organism evidence="4 5">
    <name type="scientific">Hymenobacter setariae</name>
    <dbReference type="NCBI Taxonomy" id="2594794"/>
    <lineage>
        <taxon>Bacteria</taxon>
        <taxon>Pseudomonadati</taxon>
        <taxon>Bacteroidota</taxon>
        <taxon>Cytophagia</taxon>
        <taxon>Cytophagales</taxon>
        <taxon>Hymenobacteraceae</taxon>
        <taxon>Hymenobacter</taxon>
    </lineage>
</organism>
<evidence type="ECO:0000313" key="5">
    <source>
        <dbReference type="Proteomes" id="UP000317624"/>
    </source>
</evidence>
<evidence type="ECO:0000313" key="4">
    <source>
        <dbReference type="EMBL" id="TVT42867.1"/>
    </source>
</evidence>
<keyword evidence="1" id="KW-0175">Coiled coil</keyword>
<keyword evidence="2" id="KW-0472">Membrane</keyword>
<keyword evidence="5" id="KW-1185">Reference proteome</keyword>
<gene>
    <name evidence="4" type="ORF">FNT36_01885</name>
</gene>